<comment type="caution">
    <text evidence="1">The sequence shown here is derived from an EMBL/GenBank/DDBJ whole genome shotgun (WGS) entry which is preliminary data.</text>
</comment>
<dbReference type="PROSITE" id="PS00409">
    <property type="entry name" value="PROKAR_NTER_METHYL"/>
    <property type="match status" value="1"/>
</dbReference>
<dbReference type="EMBL" id="DTGT01000400">
    <property type="protein sequence ID" value="HGH62060.1"/>
    <property type="molecule type" value="Genomic_DNA"/>
</dbReference>
<dbReference type="AlphaFoldDB" id="A0A7C4ATE4"/>
<protein>
    <submittedName>
        <fullName evidence="1">Prepilin-type N-terminal cleavage/methylation domain-containing protein</fullName>
    </submittedName>
</protein>
<evidence type="ECO:0000313" key="1">
    <source>
        <dbReference type="EMBL" id="HGH62060.1"/>
    </source>
</evidence>
<proteinExistence type="predicted"/>
<accession>A0A7C4ATE4</accession>
<dbReference type="NCBIfam" id="TIGR02532">
    <property type="entry name" value="IV_pilin_GFxxxE"/>
    <property type="match status" value="1"/>
</dbReference>
<gene>
    <name evidence="1" type="ORF">ENV54_12275</name>
</gene>
<organism evidence="1">
    <name type="scientific">Desulfomonile tiedjei</name>
    <dbReference type="NCBI Taxonomy" id="2358"/>
    <lineage>
        <taxon>Bacteria</taxon>
        <taxon>Pseudomonadati</taxon>
        <taxon>Thermodesulfobacteriota</taxon>
        <taxon>Desulfomonilia</taxon>
        <taxon>Desulfomonilales</taxon>
        <taxon>Desulfomonilaceae</taxon>
        <taxon>Desulfomonile</taxon>
    </lineage>
</organism>
<name>A0A7C4ATE4_9BACT</name>
<sequence>MKQSGFTLVELLVSIVVVLLIVAGTAAVITYQSRSAVYTTKAVNAQEAVEMALCLIRNDLIQAGGPNGVWWDSRAKRLYIKYNGFLNFEAPATSVEENCLQVRSVFCPADCASNKCGVAWQVVDADGSFSMDRFPVYIGYDIAGLGSAFFGALNVSANDCRTLIGASLLSAVTETAAPNAYVHTLRFVPQGSFQAGSYAAPAIVYELQNNSLRRNGVELLGGDISVTSFTKTDHTNYTTVTVGYTWTPPFSFIFQPISATQDISVNMLQSYLLRIGG</sequence>
<reference evidence="1" key="1">
    <citation type="journal article" date="2020" name="mSystems">
        <title>Genome- and Community-Level Interaction Insights into Carbon Utilization and Element Cycling Functions of Hydrothermarchaeota in Hydrothermal Sediment.</title>
        <authorList>
            <person name="Zhou Z."/>
            <person name="Liu Y."/>
            <person name="Xu W."/>
            <person name="Pan J."/>
            <person name="Luo Z.H."/>
            <person name="Li M."/>
        </authorList>
    </citation>
    <scope>NUCLEOTIDE SEQUENCE [LARGE SCALE GENOMIC DNA]</scope>
    <source>
        <strain evidence="1">SpSt-769</strain>
    </source>
</reference>
<dbReference type="Pfam" id="PF07963">
    <property type="entry name" value="N_methyl"/>
    <property type="match status" value="1"/>
</dbReference>
<dbReference type="InterPro" id="IPR012902">
    <property type="entry name" value="N_methyl_site"/>
</dbReference>